<feature type="transmembrane region" description="Helical" evidence="1">
    <location>
        <begin position="7"/>
        <end position="26"/>
    </location>
</feature>
<accession>A0A845ADM6</accession>
<dbReference type="EMBL" id="WTYA01000002">
    <property type="protein sequence ID" value="MXP27784.1"/>
    <property type="molecule type" value="Genomic_DNA"/>
</dbReference>
<evidence type="ECO:0000313" key="3">
    <source>
        <dbReference type="Proteomes" id="UP000439780"/>
    </source>
</evidence>
<evidence type="ECO:0000256" key="1">
    <source>
        <dbReference type="SAM" id="Phobius"/>
    </source>
</evidence>
<gene>
    <name evidence="2" type="ORF">GRI58_02970</name>
</gene>
<proteinExistence type="predicted"/>
<protein>
    <submittedName>
        <fullName evidence="2">Uncharacterized protein</fullName>
    </submittedName>
</protein>
<evidence type="ECO:0000313" key="2">
    <source>
        <dbReference type="EMBL" id="MXP27784.1"/>
    </source>
</evidence>
<organism evidence="2 3">
    <name type="scientific">Qipengyuania algicida</name>
    <dbReference type="NCBI Taxonomy" id="1836209"/>
    <lineage>
        <taxon>Bacteria</taxon>
        <taxon>Pseudomonadati</taxon>
        <taxon>Pseudomonadota</taxon>
        <taxon>Alphaproteobacteria</taxon>
        <taxon>Sphingomonadales</taxon>
        <taxon>Erythrobacteraceae</taxon>
        <taxon>Qipengyuania</taxon>
    </lineage>
</organism>
<dbReference type="AlphaFoldDB" id="A0A845ADM6"/>
<keyword evidence="1" id="KW-1133">Transmembrane helix</keyword>
<feature type="transmembrane region" description="Helical" evidence="1">
    <location>
        <begin position="32"/>
        <end position="54"/>
    </location>
</feature>
<keyword evidence="1" id="KW-0472">Membrane</keyword>
<keyword evidence="3" id="KW-1185">Reference proteome</keyword>
<dbReference type="Proteomes" id="UP000439780">
    <property type="component" value="Unassembled WGS sequence"/>
</dbReference>
<comment type="caution">
    <text evidence="2">The sequence shown here is derived from an EMBL/GenBank/DDBJ whole genome shotgun (WGS) entry which is preliminary data.</text>
</comment>
<keyword evidence="1" id="KW-0812">Transmembrane</keyword>
<reference evidence="2 3" key="1">
    <citation type="submission" date="2019-12" db="EMBL/GenBank/DDBJ databases">
        <title>Genomic-based taxomic classification of the family Erythrobacteraceae.</title>
        <authorList>
            <person name="Xu L."/>
        </authorList>
    </citation>
    <scope>NUCLEOTIDE SEQUENCE [LARGE SCALE GENOMIC DNA]</scope>
    <source>
        <strain evidence="2 3">KEMB 9005-328</strain>
    </source>
</reference>
<sequence>MKRPKPWRLEAGIAAGLVMGGLWLWIEYDPFFGIFHDLHIVVIAAAIGMAVVAIRNRHKKVGPWDPNTIARNRKGRP</sequence>
<name>A0A845ADM6_9SPHN</name>
<dbReference type="RefSeq" id="WP_160752085.1">
    <property type="nucleotide sequence ID" value="NZ_WTYA01000002.1"/>
</dbReference>